<sequence length="163" mass="16754">GEGGGGDPSVLLCSEELGEGGGLVAAIGVADAAEHVFGVGPELGVDLREVVLLVDAGREDGVEGGVLAEEGLVSAQILRGGSNSTGTGSSIRSAEGNEATELPVLIRLSAQTNLVVVDVACERVDCPDEIDGRDEEKKRMDGHHDRREGEGRVPEGEKSLEVD</sequence>
<accession>A0AAV5UEG2</accession>
<evidence type="ECO:0000313" key="3">
    <source>
        <dbReference type="Proteomes" id="UP001432027"/>
    </source>
</evidence>
<dbReference type="AlphaFoldDB" id="A0AAV5UEG2"/>
<feature type="non-terminal residue" evidence="2">
    <location>
        <position position="163"/>
    </location>
</feature>
<dbReference type="Proteomes" id="UP001432027">
    <property type="component" value="Unassembled WGS sequence"/>
</dbReference>
<protein>
    <recommendedName>
        <fullName evidence="4">Ribosomal protein</fullName>
    </recommendedName>
</protein>
<feature type="non-terminal residue" evidence="2">
    <location>
        <position position="1"/>
    </location>
</feature>
<proteinExistence type="predicted"/>
<reference evidence="2" key="1">
    <citation type="submission" date="2023-10" db="EMBL/GenBank/DDBJ databases">
        <title>Genome assembly of Pristionchus species.</title>
        <authorList>
            <person name="Yoshida K."/>
            <person name="Sommer R.J."/>
        </authorList>
    </citation>
    <scope>NUCLEOTIDE SEQUENCE</scope>
    <source>
        <strain evidence="2">RS0144</strain>
    </source>
</reference>
<keyword evidence="3" id="KW-1185">Reference proteome</keyword>
<feature type="region of interest" description="Disordered" evidence="1">
    <location>
        <begin position="127"/>
        <end position="163"/>
    </location>
</feature>
<dbReference type="EMBL" id="BTSX01000006">
    <property type="protein sequence ID" value="GMT04545.1"/>
    <property type="molecule type" value="Genomic_DNA"/>
</dbReference>
<evidence type="ECO:0008006" key="4">
    <source>
        <dbReference type="Google" id="ProtNLM"/>
    </source>
</evidence>
<organism evidence="2 3">
    <name type="scientific">Pristionchus entomophagus</name>
    <dbReference type="NCBI Taxonomy" id="358040"/>
    <lineage>
        <taxon>Eukaryota</taxon>
        <taxon>Metazoa</taxon>
        <taxon>Ecdysozoa</taxon>
        <taxon>Nematoda</taxon>
        <taxon>Chromadorea</taxon>
        <taxon>Rhabditida</taxon>
        <taxon>Rhabditina</taxon>
        <taxon>Diplogasteromorpha</taxon>
        <taxon>Diplogasteroidea</taxon>
        <taxon>Neodiplogasteridae</taxon>
        <taxon>Pristionchus</taxon>
    </lineage>
</organism>
<comment type="caution">
    <text evidence="2">The sequence shown here is derived from an EMBL/GenBank/DDBJ whole genome shotgun (WGS) entry which is preliminary data.</text>
</comment>
<feature type="compositionally biased region" description="Basic and acidic residues" evidence="1">
    <location>
        <begin position="134"/>
        <end position="163"/>
    </location>
</feature>
<name>A0AAV5UEG2_9BILA</name>
<gene>
    <name evidence="2" type="ORF">PENTCL1PPCAC_26719</name>
</gene>
<evidence type="ECO:0000313" key="2">
    <source>
        <dbReference type="EMBL" id="GMT04545.1"/>
    </source>
</evidence>
<evidence type="ECO:0000256" key="1">
    <source>
        <dbReference type="SAM" id="MobiDB-lite"/>
    </source>
</evidence>